<evidence type="ECO:0000259" key="6">
    <source>
        <dbReference type="PROSITE" id="PS50977"/>
    </source>
</evidence>
<protein>
    <submittedName>
        <fullName evidence="7">TetR family transcriptional regulator</fullName>
    </submittedName>
</protein>
<dbReference type="PANTHER" id="PTHR30055">
    <property type="entry name" value="HTH-TYPE TRANSCRIPTIONAL REGULATOR RUTR"/>
    <property type="match status" value="1"/>
</dbReference>
<dbReference type="Pfam" id="PF00440">
    <property type="entry name" value="TetR_N"/>
    <property type="match status" value="1"/>
</dbReference>
<evidence type="ECO:0000256" key="3">
    <source>
        <dbReference type="ARBA" id="ARBA00023125"/>
    </source>
</evidence>
<dbReference type="SUPFAM" id="SSF48498">
    <property type="entry name" value="Tetracyclin repressor-like, C-terminal domain"/>
    <property type="match status" value="1"/>
</dbReference>
<name>A0AAU1U386_9ACTN</name>
<dbReference type="PRINTS" id="PR00455">
    <property type="entry name" value="HTHTETR"/>
</dbReference>
<dbReference type="InterPro" id="IPR036271">
    <property type="entry name" value="Tet_transcr_reg_TetR-rel_C_sf"/>
</dbReference>
<evidence type="ECO:0000256" key="4">
    <source>
        <dbReference type="ARBA" id="ARBA00023163"/>
    </source>
</evidence>
<proteinExistence type="predicted"/>
<gene>
    <name evidence="7" type="ORF">OHU69_14020</name>
</gene>
<feature type="domain" description="HTH tetR-type" evidence="6">
    <location>
        <begin position="12"/>
        <end position="72"/>
    </location>
</feature>
<reference evidence="7" key="1">
    <citation type="submission" date="2022-10" db="EMBL/GenBank/DDBJ databases">
        <title>The complete genomes of actinobacterial strains from the NBC collection.</title>
        <authorList>
            <person name="Joergensen T.S."/>
            <person name="Alvarez Arevalo M."/>
            <person name="Sterndorff E.B."/>
            <person name="Faurdal D."/>
            <person name="Vuksanovic O."/>
            <person name="Mourched A.-S."/>
            <person name="Charusanti P."/>
            <person name="Shaw S."/>
            <person name="Blin K."/>
            <person name="Weber T."/>
        </authorList>
    </citation>
    <scope>NUCLEOTIDE SEQUENCE</scope>
    <source>
        <strain evidence="7">NBC_00119</strain>
    </source>
</reference>
<keyword evidence="2" id="KW-0805">Transcription regulation</keyword>
<evidence type="ECO:0000256" key="1">
    <source>
        <dbReference type="ARBA" id="ARBA00022491"/>
    </source>
</evidence>
<dbReference type="Gene3D" id="1.10.357.10">
    <property type="entry name" value="Tetracycline Repressor, domain 2"/>
    <property type="match status" value="1"/>
</dbReference>
<dbReference type="EMBL" id="CP108195">
    <property type="protein sequence ID" value="WTS12050.1"/>
    <property type="molecule type" value="Genomic_DNA"/>
</dbReference>
<keyword evidence="3 5" id="KW-0238">DNA-binding</keyword>
<evidence type="ECO:0000256" key="5">
    <source>
        <dbReference type="PROSITE-ProRule" id="PRU00335"/>
    </source>
</evidence>
<dbReference type="AlphaFoldDB" id="A0AAU1U386"/>
<dbReference type="PROSITE" id="PS50977">
    <property type="entry name" value="HTH_TETR_2"/>
    <property type="match status" value="1"/>
</dbReference>
<keyword evidence="4" id="KW-0804">Transcription</keyword>
<dbReference type="SUPFAM" id="SSF46689">
    <property type="entry name" value="Homeodomain-like"/>
    <property type="match status" value="1"/>
</dbReference>
<dbReference type="PANTHER" id="PTHR30055:SF234">
    <property type="entry name" value="HTH-TYPE TRANSCRIPTIONAL REGULATOR BETI"/>
    <property type="match status" value="1"/>
</dbReference>
<keyword evidence="1" id="KW-0678">Repressor</keyword>
<organism evidence="7">
    <name type="scientific">Streptomyces sp. NBC_00119</name>
    <dbReference type="NCBI Taxonomy" id="2975659"/>
    <lineage>
        <taxon>Bacteria</taxon>
        <taxon>Bacillati</taxon>
        <taxon>Actinomycetota</taxon>
        <taxon>Actinomycetes</taxon>
        <taxon>Kitasatosporales</taxon>
        <taxon>Streptomycetaceae</taxon>
        <taxon>Streptomyces</taxon>
    </lineage>
</organism>
<sequence length="202" mass="22002">MGEKESGGDAGEAQRERILRAAALVMAERGFDAARMRDVARGAGVSIGLLQHYFDTRDLLFREAFEWSIGELIARWRKGASTEPDPWRRFELLVRELADDPDLQRRCATWTEFCASAARRPELRDGVRRAHQDWRELVLGIAESGVAAGKFVPVVPTDVAVRSVLAAVDGCDMAVASGSGMGAEGYAAVILATARSVLGVRD</sequence>
<feature type="DNA-binding region" description="H-T-H motif" evidence="5">
    <location>
        <begin position="35"/>
        <end position="54"/>
    </location>
</feature>
<dbReference type="GO" id="GO:0000976">
    <property type="term" value="F:transcription cis-regulatory region binding"/>
    <property type="evidence" value="ECO:0007669"/>
    <property type="project" value="TreeGrafter"/>
</dbReference>
<dbReference type="InterPro" id="IPR001647">
    <property type="entry name" value="HTH_TetR"/>
</dbReference>
<dbReference type="InterPro" id="IPR050109">
    <property type="entry name" value="HTH-type_TetR-like_transc_reg"/>
</dbReference>
<accession>A0AAU1U386</accession>
<dbReference type="GO" id="GO:0003700">
    <property type="term" value="F:DNA-binding transcription factor activity"/>
    <property type="evidence" value="ECO:0007669"/>
    <property type="project" value="TreeGrafter"/>
</dbReference>
<evidence type="ECO:0000256" key="2">
    <source>
        <dbReference type="ARBA" id="ARBA00023015"/>
    </source>
</evidence>
<dbReference type="Pfam" id="PF13977">
    <property type="entry name" value="TetR_C_6"/>
    <property type="match status" value="1"/>
</dbReference>
<dbReference type="InterPro" id="IPR009057">
    <property type="entry name" value="Homeodomain-like_sf"/>
</dbReference>
<evidence type="ECO:0000313" key="7">
    <source>
        <dbReference type="EMBL" id="WTS12050.1"/>
    </source>
</evidence>
<dbReference type="InterPro" id="IPR039538">
    <property type="entry name" value="BetI_C"/>
</dbReference>